<comment type="caution">
    <text evidence="1">The sequence shown here is derived from an EMBL/GenBank/DDBJ whole genome shotgun (WGS) entry which is preliminary data.</text>
</comment>
<organism evidence="1 2">
    <name type="scientific">Araneus ventricosus</name>
    <name type="common">Orbweaver spider</name>
    <name type="synonym">Epeira ventricosa</name>
    <dbReference type="NCBI Taxonomy" id="182803"/>
    <lineage>
        <taxon>Eukaryota</taxon>
        <taxon>Metazoa</taxon>
        <taxon>Ecdysozoa</taxon>
        <taxon>Arthropoda</taxon>
        <taxon>Chelicerata</taxon>
        <taxon>Arachnida</taxon>
        <taxon>Araneae</taxon>
        <taxon>Araneomorphae</taxon>
        <taxon>Entelegynae</taxon>
        <taxon>Araneoidea</taxon>
        <taxon>Araneidae</taxon>
        <taxon>Araneus</taxon>
    </lineage>
</organism>
<protein>
    <submittedName>
        <fullName evidence="1">Uncharacterized protein</fullName>
    </submittedName>
</protein>
<evidence type="ECO:0000313" key="1">
    <source>
        <dbReference type="EMBL" id="GBL58014.1"/>
    </source>
</evidence>
<gene>
    <name evidence="1" type="ORF">AVEN_182430_1</name>
</gene>
<dbReference type="EMBL" id="BGPR01075920">
    <property type="protein sequence ID" value="GBL58014.1"/>
    <property type="molecule type" value="Genomic_DNA"/>
</dbReference>
<dbReference type="Proteomes" id="UP000499080">
    <property type="component" value="Unassembled WGS sequence"/>
</dbReference>
<name>A0A4Y1ZNN5_ARAVE</name>
<keyword evidence="2" id="KW-1185">Reference proteome</keyword>
<evidence type="ECO:0000313" key="2">
    <source>
        <dbReference type="Proteomes" id="UP000499080"/>
    </source>
</evidence>
<sequence length="119" mass="13938">MVNHIKRNHQDIKKFNYFSDGASGQYKKEKKKKLLTYVTIRQILIWKLSGISLLRVTVKAPVMVWVVPQNDRLPKQVSNDYTLISNELSTPESTSPVEMFEFCQEHFKGITFTYIKDLK</sequence>
<reference evidence="1 2" key="1">
    <citation type="journal article" date="2019" name="Sci. Rep.">
        <title>Orb-weaving spider Araneus ventricosus genome elucidates the spidroin gene catalogue.</title>
        <authorList>
            <person name="Kono N."/>
            <person name="Nakamura H."/>
            <person name="Ohtoshi R."/>
            <person name="Moran D.A.P."/>
            <person name="Shinohara A."/>
            <person name="Yoshida Y."/>
            <person name="Fujiwara M."/>
            <person name="Mori M."/>
            <person name="Tomita M."/>
            <person name="Arakawa K."/>
        </authorList>
    </citation>
    <scope>NUCLEOTIDE SEQUENCE [LARGE SCALE GENOMIC DNA]</scope>
</reference>
<dbReference type="AlphaFoldDB" id="A0A4Y1ZNN5"/>
<accession>A0A4Y1ZNN5</accession>
<proteinExistence type="predicted"/>